<comment type="caution">
    <text evidence="2">The sequence shown here is derived from an EMBL/GenBank/DDBJ whole genome shotgun (WGS) entry which is preliminary data.</text>
</comment>
<feature type="compositionally biased region" description="Low complexity" evidence="1">
    <location>
        <begin position="172"/>
        <end position="186"/>
    </location>
</feature>
<dbReference type="AlphaFoldDB" id="A0AAN7P3X8"/>
<protein>
    <submittedName>
        <fullName evidence="2">Uncharacterized protein</fullName>
    </submittedName>
</protein>
<evidence type="ECO:0000313" key="3">
    <source>
        <dbReference type="Proteomes" id="UP001353858"/>
    </source>
</evidence>
<accession>A0AAN7P3X8</accession>
<feature type="compositionally biased region" description="Polar residues" evidence="1">
    <location>
        <begin position="62"/>
        <end position="75"/>
    </location>
</feature>
<feature type="compositionally biased region" description="Basic and acidic residues" evidence="1">
    <location>
        <begin position="187"/>
        <end position="204"/>
    </location>
</feature>
<feature type="region of interest" description="Disordered" evidence="1">
    <location>
        <begin position="107"/>
        <end position="221"/>
    </location>
</feature>
<reference evidence="3" key="1">
    <citation type="submission" date="2023-01" db="EMBL/GenBank/DDBJ databases">
        <title>Key to firefly adult light organ development and bioluminescence: homeobox transcription factors regulate luciferase expression and transportation to peroxisome.</title>
        <authorList>
            <person name="Fu X."/>
        </authorList>
    </citation>
    <scope>NUCLEOTIDE SEQUENCE [LARGE SCALE GENOMIC DNA]</scope>
</reference>
<evidence type="ECO:0000313" key="2">
    <source>
        <dbReference type="EMBL" id="KAK4876489.1"/>
    </source>
</evidence>
<name>A0AAN7P3X8_9COLE</name>
<feature type="compositionally biased region" description="Basic and acidic residues" evidence="1">
    <location>
        <begin position="138"/>
        <end position="153"/>
    </location>
</feature>
<dbReference type="Proteomes" id="UP001353858">
    <property type="component" value="Unassembled WGS sequence"/>
</dbReference>
<gene>
    <name evidence="2" type="ORF">RN001_012911</name>
</gene>
<proteinExistence type="predicted"/>
<sequence length="221" mass="24402">MSSSQEPSEENEEEPQFGDYLSIQLMDMYDQPRKPIEDNELINISSDDSNDGGAPSVKRINSKSGNGASTSQKQKLSLLPVCVIPTKKNPNPTTIVESKSLPELVRKIENRDSVVNTKPMPKKKKPTTALHEPNVTFKDVEGLDYVRKNEKKSAQTKGIPEDSENSSYTNDNVNEPSSSSLNVSEDVSTKDKEPHDTDLQRDSSGESSENEDINCKPSSSK</sequence>
<dbReference type="EMBL" id="JARPUR010000005">
    <property type="protein sequence ID" value="KAK4876489.1"/>
    <property type="molecule type" value="Genomic_DNA"/>
</dbReference>
<keyword evidence="3" id="KW-1185">Reference proteome</keyword>
<feature type="compositionally biased region" description="Acidic residues" evidence="1">
    <location>
        <begin position="7"/>
        <end position="16"/>
    </location>
</feature>
<feature type="region of interest" description="Disordered" evidence="1">
    <location>
        <begin position="25"/>
        <end position="77"/>
    </location>
</feature>
<organism evidence="2 3">
    <name type="scientific">Aquatica leii</name>
    <dbReference type="NCBI Taxonomy" id="1421715"/>
    <lineage>
        <taxon>Eukaryota</taxon>
        <taxon>Metazoa</taxon>
        <taxon>Ecdysozoa</taxon>
        <taxon>Arthropoda</taxon>
        <taxon>Hexapoda</taxon>
        <taxon>Insecta</taxon>
        <taxon>Pterygota</taxon>
        <taxon>Neoptera</taxon>
        <taxon>Endopterygota</taxon>
        <taxon>Coleoptera</taxon>
        <taxon>Polyphaga</taxon>
        <taxon>Elateriformia</taxon>
        <taxon>Elateroidea</taxon>
        <taxon>Lampyridae</taxon>
        <taxon>Luciolinae</taxon>
        <taxon>Aquatica</taxon>
    </lineage>
</organism>
<feature type="region of interest" description="Disordered" evidence="1">
    <location>
        <begin position="1"/>
        <end position="20"/>
    </location>
</feature>
<evidence type="ECO:0000256" key="1">
    <source>
        <dbReference type="SAM" id="MobiDB-lite"/>
    </source>
</evidence>